<dbReference type="EMBL" id="CAUWAG010000003">
    <property type="protein sequence ID" value="CAJ2499889.1"/>
    <property type="molecule type" value="Genomic_DNA"/>
</dbReference>
<evidence type="ECO:0000313" key="2">
    <source>
        <dbReference type="EMBL" id="CAJ2499889.1"/>
    </source>
</evidence>
<dbReference type="Proteomes" id="UP001295740">
    <property type="component" value="Unassembled WGS sequence"/>
</dbReference>
<keyword evidence="1" id="KW-0472">Membrane</keyword>
<sequence length="87" mass="9151">MDTANNVVVASANKTPSTVKHGNATAGLPGNWGHTDGKVIVYLRGFRFAMLATLISIMIFIVGAETNITVTSVVTITRGLGGFERNS</sequence>
<evidence type="ECO:0000313" key="3">
    <source>
        <dbReference type="Proteomes" id="UP001295740"/>
    </source>
</evidence>
<comment type="caution">
    <text evidence="2">The sequence shown here is derived from an EMBL/GenBank/DDBJ whole genome shotgun (WGS) entry which is preliminary data.</text>
</comment>
<feature type="transmembrane region" description="Helical" evidence="1">
    <location>
        <begin position="46"/>
        <end position="64"/>
    </location>
</feature>
<reference evidence="2" key="1">
    <citation type="submission" date="2023-10" db="EMBL/GenBank/DDBJ databases">
        <authorList>
            <person name="Hackl T."/>
        </authorList>
    </citation>
    <scope>NUCLEOTIDE SEQUENCE</scope>
</reference>
<protein>
    <submittedName>
        <fullName evidence="2">Uu.00g027420.m01.CDS01</fullName>
    </submittedName>
</protein>
<proteinExistence type="predicted"/>
<keyword evidence="1" id="KW-1133">Transmembrane helix</keyword>
<dbReference type="AlphaFoldDB" id="A0AAI8YAA3"/>
<accession>A0AAI8YAA3</accession>
<organism evidence="2 3">
    <name type="scientific">Anthostomella pinea</name>
    <dbReference type="NCBI Taxonomy" id="933095"/>
    <lineage>
        <taxon>Eukaryota</taxon>
        <taxon>Fungi</taxon>
        <taxon>Dikarya</taxon>
        <taxon>Ascomycota</taxon>
        <taxon>Pezizomycotina</taxon>
        <taxon>Sordariomycetes</taxon>
        <taxon>Xylariomycetidae</taxon>
        <taxon>Xylariales</taxon>
        <taxon>Xylariaceae</taxon>
        <taxon>Anthostomella</taxon>
    </lineage>
</organism>
<keyword evidence="1" id="KW-0812">Transmembrane</keyword>
<gene>
    <name evidence="2" type="ORF">KHLLAP_LOCUS357</name>
</gene>
<evidence type="ECO:0000256" key="1">
    <source>
        <dbReference type="SAM" id="Phobius"/>
    </source>
</evidence>
<name>A0AAI8YAA3_9PEZI</name>
<keyword evidence="3" id="KW-1185">Reference proteome</keyword>